<dbReference type="Pfam" id="PF04892">
    <property type="entry name" value="VanZ"/>
    <property type="match status" value="1"/>
</dbReference>
<proteinExistence type="predicted"/>
<comment type="subcellular location">
    <subcellularLocation>
        <location evidence="1">Membrane</location>
        <topology evidence="1">Multi-pass membrane protein</topology>
    </subcellularLocation>
</comment>
<dbReference type="InterPro" id="IPR006976">
    <property type="entry name" value="VanZ-like"/>
</dbReference>
<dbReference type="PANTHER" id="PTHR36834:SF1">
    <property type="entry name" value="INTEGRAL MEMBRANE PROTEIN"/>
    <property type="match status" value="1"/>
</dbReference>
<feature type="transmembrane region" description="Helical" evidence="5">
    <location>
        <begin position="332"/>
        <end position="357"/>
    </location>
</feature>
<feature type="transmembrane region" description="Helical" evidence="5">
    <location>
        <begin position="140"/>
        <end position="162"/>
    </location>
</feature>
<keyword evidence="4 5" id="KW-0472">Membrane</keyword>
<dbReference type="AlphaFoldDB" id="A0A841Z8A4"/>
<evidence type="ECO:0000256" key="2">
    <source>
        <dbReference type="ARBA" id="ARBA00022692"/>
    </source>
</evidence>
<feature type="transmembrane region" description="Helical" evidence="5">
    <location>
        <begin position="256"/>
        <end position="275"/>
    </location>
</feature>
<organism evidence="8 9">
    <name type="scientific">Listeria weihenstephanensis</name>
    <dbReference type="NCBI Taxonomy" id="1006155"/>
    <lineage>
        <taxon>Bacteria</taxon>
        <taxon>Bacillati</taxon>
        <taxon>Bacillota</taxon>
        <taxon>Bacilli</taxon>
        <taxon>Bacillales</taxon>
        <taxon>Listeriaceae</taxon>
        <taxon>Listeria</taxon>
    </lineage>
</organism>
<gene>
    <name evidence="8" type="ORF">HB943_08405</name>
</gene>
<dbReference type="Pfam" id="PF06271">
    <property type="entry name" value="RDD"/>
    <property type="match status" value="1"/>
</dbReference>
<feature type="transmembrane region" description="Helical" evidence="5">
    <location>
        <begin position="308"/>
        <end position="326"/>
    </location>
</feature>
<feature type="transmembrane region" description="Helical" evidence="5">
    <location>
        <begin position="106"/>
        <end position="128"/>
    </location>
</feature>
<sequence length="384" mass="44157">MDAYLFPIKIAVLLFPILAFVLTLPFAIYQYRKFGGLNFLRNVVLYTFIFYLLCAFLLILLPLPDPDDVAKMTGSAVQLIPFKFVQDFLAHTVIVWNDPSTYLVGLTQAVVLQPIFNILLVIPFGIYLRYYFRFSFRKTVLFSFLLSLFFEVTQLTGIYGIYPHAYRLFDVDDLGLNTLGGIVGYAIAPLFTSLLPSRSKMDEITYLKGKRVSYIRRLLAFIVDWFLLDVLTWILGTARVIPFKKLEINGGTGFSQLWWLVLLVFLYFIVIPRFARGQTIGKGLVRIQIKSTNSENLTFKHLFIRNALLYYVALAAIILPQNPFFIDRLSPVLFLTVIGIGFVAGFMFFIHICINVFSKDRQLFYEKLSHTAHISTFKPKKSDL</sequence>
<keyword evidence="2 5" id="KW-0812">Transmembrane</keyword>
<evidence type="ECO:0000256" key="3">
    <source>
        <dbReference type="ARBA" id="ARBA00022989"/>
    </source>
</evidence>
<dbReference type="InterPro" id="IPR010432">
    <property type="entry name" value="RDD"/>
</dbReference>
<accession>A0A841Z8A4</accession>
<dbReference type="RefSeq" id="WP_185425783.1">
    <property type="nucleotide sequence ID" value="NZ_JAARRL010000011.1"/>
</dbReference>
<name>A0A841Z8A4_9LIST</name>
<feature type="domain" description="RDD" evidence="7">
    <location>
        <begin position="213"/>
        <end position="365"/>
    </location>
</feature>
<dbReference type="GO" id="GO:0016020">
    <property type="term" value="C:membrane"/>
    <property type="evidence" value="ECO:0007669"/>
    <property type="project" value="UniProtKB-SubCell"/>
</dbReference>
<protein>
    <submittedName>
        <fullName evidence="8">Uncharacterized protein</fullName>
    </submittedName>
</protein>
<dbReference type="Proteomes" id="UP000564536">
    <property type="component" value="Unassembled WGS sequence"/>
</dbReference>
<dbReference type="InterPro" id="IPR021192">
    <property type="entry name" value="UCP031578_Vanz/RDD"/>
</dbReference>
<comment type="caution">
    <text evidence="8">The sequence shown here is derived from an EMBL/GenBank/DDBJ whole genome shotgun (WGS) entry which is preliminary data.</text>
</comment>
<evidence type="ECO:0000313" key="9">
    <source>
        <dbReference type="Proteomes" id="UP000564536"/>
    </source>
</evidence>
<keyword evidence="3 5" id="KW-1133">Transmembrane helix</keyword>
<dbReference type="PANTHER" id="PTHR36834">
    <property type="entry name" value="MEMBRANE PROTEIN-RELATED"/>
    <property type="match status" value="1"/>
</dbReference>
<feature type="transmembrane region" description="Helical" evidence="5">
    <location>
        <begin position="174"/>
        <end position="197"/>
    </location>
</feature>
<feature type="domain" description="VanZ-like" evidence="6">
    <location>
        <begin position="48"/>
        <end position="191"/>
    </location>
</feature>
<evidence type="ECO:0000256" key="4">
    <source>
        <dbReference type="ARBA" id="ARBA00023136"/>
    </source>
</evidence>
<evidence type="ECO:0000256" key="1">
    <source>
        <dbReference type="ARBA" id="ARBA00004141"/>
    </source>
</evidence>
<dbReference type="PIRSF" id="PIRSF031578">
    <property type="entry name" value="Uncharacterised_Vanz_RDD-cont"/>
    <property type="match status" value="1"/>
</dbReference>
<evidence type="ECO:0000259" key="7">
    <source>
        <dbReference type="Pfam" id="PF06271"/>
    </source>
</evidence>
<dbReference type="EMBL" id="JAARRL010000011">
    <property type="protein sequence ID" value="MBC1500626.1"/>
    <property type="molecule type" value="Genomic_DNA"/>
</dbReference>
<dbReference type="InterPro" id="IPR053150">
    <property type="entry name" value="Teicoplanin_resist-assoc"/>
</dbReference>
<feature type="transmembrane region" description="Helical" evidence="5">
    <location>
        <begin position="6"/>
        <end position="31"/>
    </location>
</feature>
<evidence type="ECO:0000259" key="6">
    <source>
        <dbReference type="Pfam" id="PF04892"/>
    </source>
</evidence>
<evidence type="ECO:0000313" key="8">
    <source>
        <dbReference type="EMBL" id="MBC1500626.1"/>
    </source>
</evidence>
<reference evidence="8 9" key="1">
    <citation type="submission" date="2020-03" db="EMBL/GenBank/DDBJ databases">
        <title>Soil Listeria distribution.</title>
        <authorList>
            <person name="Liao J."/>
            <person name="Wiedmann M."/>
        </authorList>
    </citation>
    <scope>NUCLEOTIDE SEQUENCE [LARGE SCALE GENOMIC DNA]</scope>
    <source>
        <strain evidence="8 9">FSL L7-1523</strain>
    </source>
</reference>
<evidence type="ECO:0000256" key="5">
    <source>
        <dbReference type="SAM" id="Phobius"/>
    </source>
</evidence>
<feature type="transmembrane region" description="Helical" evidence="5">
    <location>
        <begin position="43"/>
        <end position="63"/>
    </location>
</feature>
<feature type="transmembrane region" description="Helical" evidence="5">
    <location>
        <begin position="218"/>
        <end position="236"/>
    </location>
</feature>